<dbReference type="InterPro" id="IPR050490">
    <property type="entry name" value="Bact_solute-bd_prot1"/>
</dbReference>
<accession>A0ABT4QLH7</accession>
<dbReference type="InterPro" id="IPR006059">
    <property type="entry name" value="SBP"/>
</dbReference>
<reference evidence="2 3" key="1">
    <citation type="submission" date="2022-12" db="EMBL/GenBank/DDBJ databases">
        <title>Draft genome sequence of Paenibacillus sp. dW9.</title>
        <authorList>
            <person name="Choi E.-W."/>
            <person name="Kim D.-U."/>
        </authorList>
    </citation>
    <scope>NUCLEOTIDE SEQUENCE [LARGE SCALE GENOMIC DNA]</scope>
    <source>
        <strain evidence="3">dW9</strain>
    </source>
</reference>
<gene>
    <name evidence="2" type="ORF">O9H85_36555</name>
</gene>
<organism evidence="2 3">
    <name type="scientific">Paenibacillus gyeongsangnamensis</name>
    <dbReference type="NCBI Taxonomy" id="3388067"/>
    <lineage>
        <taxon>Bacteria</taxon>
        <taxon>Bacillati</taxon>
        <taxon>Bacillota</taxon>
        <taxon>Bacilli</taxon>
        <taxon>Bacillales</taxon>
        <taxon>Paenibacillaceae</taxon>
        <taxon>Paenibacillus</taxon>
    </lineage>
</organism>
<dbReference type="RefSeq" id="WP_269886254.1">
    <property type="nucleotide sequence ID" value="NZ_JAQAGZ010000050.1"/>
</dbReference>
<dbReference type="EMBL" id="JAQAGZ010000050">
    <property type="protein sequence ID" value="MCZ8517726.1"/>
    <property type="molecule type" value="Genomic_DNA"/>
</dbReference>
<keyword evidence="3" id="KW-1185">Reference proteome</keyword>
<dbReference type="Pfam" id="PF01547">
    <property type="entry name" value="SBP_bac_1"/>
    <property type="match status" value="1"/>
</dbReference>
<evidence type="ECO:0000313" key="3">
    <source>
        <dbReference type="Proteomes" id="UP001527882"/>
    </source>
</evidence>
<dbReference type="Proteomes" id="UP001527882">
    <property type="component" value="Unassembled WGS sequence"/>
</dbReference>
<dbReference type="PANTHER" id="PTHR43649:SF11">
    <property type="entry name" value="ABC TRANSPORTER SUBSTRATE-BINDING PROTEIN YESO-RELATED"/>
    <property type="match status" value="1"/>
</dbReference>
<sequence>MGNRLNHVVPILASTALFASLTGCGSAPTASTKEDPNAKITLKVAWWGSQDRNDRTQKVIQMFETKYPNIHIETEYAGFKDYWTKMATEAAGQSLPDVMQMDYAYLGEYTSRKLISPLDSYVQSGALNLKDADDAYTVGGKVNNQLYAVNLGANAPAIAIDPGAFEKAGIPIPKEGYTYDDMINLTRQLKSKSGNSNFFPIDCNATSDSGLDFGYYLRQRGSTLYNKDGNGLGYSDDKLLVDFFTLDQSLVKEGLMAPPQVLKGITSEPDTLLVKGNAAFHPFTSNLITAYSTYAKRPLQLIPFPGFSGGQEGNYLKPSQFFSVASSSKYKDAAVKFIDFFTNDLNANDILLAERGVPISSKVREHIMPKLDQATQQQFTYIEYVQKHSRPIDPPSPKGASNVSDLFNRIQDSLLYGQISPADAAKQFRTEAASILSGNK</sequence>
<keyword evidence="1" id="KW-0732">Signal</keyword>
<protein>
    <submittedName>
        <fullName evidence="2">Extracellular solute-binding protein</fullName>
    </submittedName>
</protein>
<proteinExistence type="predicted"/>
<dbReference type="PROSITE" id="PS51257">
    <property type="entry name" value="PROKAR_LIPOPROTEIN"/>
    <property type="match status" value="1"/>
</dbReference>
<evidence type="ECO:0000313" key="2">
    <source>
        <dbReference type="EMBL" id="MCZ8517726.1"/>
    </source>
</evidence>
<dbReference type="Gene3D" id="3.40.190.10">
    <property type="entry name" value="Periplasmic binding protein-like II"/>
    <property type="match status" value="2"/>
</dbReference>
<feature type="chain" id="PRO_5045092913" evidence="1">
    <location>
        <begin position="20"/>
        <end position="440"/>
    </location>
</feature>
<dbReference type="SUPFAM" id="SSF53850">
    <property type="entry name" value="Periplasmic binding protein-like II"/>
    <property type="match status" value="1"/>
</dbReference>
<name>A0ABT4QLH7_9BACL</name>
<comment type="caution">
    <text evidence="2">The sequence shown here is derived from an EMBL/GenBank/DDBJ whole genome shotgun (WGS) entry which is preliminary data.</text>
</comment>
<evidence type="ECO:0000256" key="1">
    <source>
        <dbReference type="SAM" id="SignalP"/>
    </source>
</evidence>
<dbReference type="PANTHER" id="PTHR43649">
    <property type="entry name" value="ARABINOSE-BINDING PROTEIN-RELATED"/>
    <property type="match status" value="1"/>
</dbReference>
<feature type="signal peptide" evidence="1">
    <location>
        <begin position="1"/>
        <end position="19"/>
    </location>
</feature>